<reference evidence="2" key="1">
    <citation type="submission" date="2022-01" db="EMBL/GenBank/DDBJ databases">
        <title>Genome Sequence Resource for Two Populations of Ditylenchus destructor, the Migratory Endoparasitic Phytonematode.</title>
        <authorList>
            <person name="Zhang H."/>
            <person name="Lin R."/>
            <person name="Xie B."/>
        </authorList>
    </citation>
    <scope>NUCLEOTIDE SEQUENCE</scope>
    <source>
        <strain evidence="2">BazhouSP</strain>
    </source>
</reference>
<feature type="signal peptide" evidence="1">
    <location>
        <begin position="1"/>
        <end position="17"/>
    </location>
</feature>
<evidence type="ECO:0000313" key="2">
    <source>
        <dbReference type="EMBL" id="KAI1701650.1"/>
    </source>
</evidence>
<sequence>MKIMIFVLLFFLGLSEESEDHKGQHPHKGEHIGQKEEEDIITGTVNVFVDYEQPRPWKVSVLVKPNKPDAKVHIVEGVDCDGNFHYHYDKVKGYFHVYPCKYEISVASIAKEIIDGIKVRIVRIGAMYDGKKKWTKPFIIPEGHEVDVNFDLVQAFFKRNNLNWLELKLVGDHIKTHPVEVRIVGDVHLNLPRSKAFKRYYHYHVPDEVTIWIETAEGRTIAKIPSKTCDDKHFCHYDGTFHVNDEHEGFIYTASIANGEKARGLSIAIPQTQSIHEDFVLDASRLRPINAFSHGFPHINARNALVIIFYWIYSH</sequence>
<evidence type="ECO:0000313" key="3">
    <source>
        <dbReference type="Proteomes" id="UP001201812"/>
    </source>
</evidence>
<accession>A0AAD4R0A8</accession>
<protein>
    <submittedName>
        <fullName evidence="2">Uncharacterized protein</fullName>
    </submittedName>
</protein>
<dbReference type="EMBL" id="JAKKPZ010000114">
    <property type="protein sequence ID" value="KAI1701650.1"/>
    <property type="molecule type" value="Genomic_DNA"/>
</dbReference>
<organism evidence="2 3">
    <name type="scientific">Ditylenchus destructor</name>
    <dbReference type="NCBI Taxonomy" id="166010"/>
    <lineage>
        <taxon>Eukaryota</taxon>
        <taxon>Metazoa</taxon>
        <taxon>Ecdysozoa</taxon>
        <taxon>Nematoda</taxon>
        <taxon>Chromadorea</taxon>
        <taxon>Rhabditida</taxon>
        <taxon>Tylenchina</taxon>
        <taxon>Tylenchomorpha</taxon>
        <taxon>Sphaerularioidea</taxon>
        <taxon>Anguinidae</taxon>
        <taxon>Anguininae</taxon>
        <taxon>Ditylenchus</taxon>
    </lineage>
</organism>
<keyword evidence="3" id="KW-1185">Reference proteome</keyword>
<name>A0AAD4R0A8_9BILA</name>
<dbReference type="Proteomes" id="UP001201812">
    <property type="component" value="Unassembled WGS sequence"/>
</dbReference>
<feature type="chain" id="PRO_5042147919" evidence="1">
    <location>
        <begin position="18"/>
        <end position="315"/>
    </location>
</feature>
<dbReference type="AlphaFoldDB" id="A0AAD4R0A8"/>
<proteinExistence type="predicted"/>
<comment type="caution">
    <text evidence="2">The sequence shown here is derived from an EMBL/GenBank/DDBJ whole genome shotgun (WGS) entry which is preliminary data.</text>
</comment>
<keyword evidence="1" id="KW-0732">Signal</keyword>
<evidence type="ECO:0000256" key="1">
    <source>
        <dbReference type="SAM" id="SignalP"/>
    </source>
</evidence>
<gene>
    <name evidence="2" type="ORF">DdX_15995</name>
</gene>